<evidence type="ECO:0000256" key="2">
    <source>
        <dbReference type="ARBA" id="ARBA00018718"/>
    </source>
</evidence>
<dbReference type="PANTHER" id="PTHR30126">
    <property type="entry name" value="HTH-TYPE TRANSCRIPTIONAL REGULATOR"/>
    <property type="match status" value="1"/>
</dbReference>
<dbReference type="GO" id="GO:0003700">
    <property type="term" value="F:DNA-binding transcription factor activity"/>
    <property type="evidence" value="ECO:0007669"/>
    <property type="project" value="InterPro"/>
</dbReference>
<keyword evidence="5" id="KW-0804">Transcription</keyword>
<keyword evidence="3" id="KW-0805">Transcription regulation</keyword>
<dbReference type="FunFam" id="1.10.10.10:FF:000001">
    <property type="entry name" value="LysR family transcriptional regulator"/>
    <property type="match status" value="1"/>
</dbReference>
<dbReference type="RefSeq" id="WP_097833485.1">
    <property type="nucleotide sequence ID" value="NZ_CP089518.1"/>
</dbReference>
<gene>
    <name evidence="6" type="ORF">COA08_06235</name>
</gene>
<dbReference type="PANTHER" id="PTHR30126:SF40">
    <property type="entry name" value="HTH-TYPE TRANSCRIPTIONAL REGULATOR GLTR"/>
    <property type="match status" value="1"/>
</dbReference>
<dbReference type="CDD" id="cd05466">
    <property type="entry name" value="PBP2_LTTR_substrate"/>
    <property type="match status" value="1"/>
</dbReference>
<comment type="similarity">
    <text evidence="1">Belongs to the LysR transcriptional regulatory family.</text>
</comment>
<dbReference type="SUPFAM" id="SSF46785">
    <property type="entry name" value="Winged helix' DNA-binding domain"/>
    <property type="match status" value="1"/>
</dbReference>
<dbReference type="Pfam" id="PF03466">
    <property type="entry name" value="LysR_substrate"/>
    <property type="match status" value="1"/>
</dbReference>
<dbReference type="Pfam" id="PF00126">
    <property type="entry name" value="HTH_1"/>
    <property type="match status" value="1"/>
</dbReference>
<dbReference type="PROSITE" id="PS50931">
    <property type="entry name" value="HTH_LYSR"/>
    <property type="match status" value="1"/>
</dbReference>
<dbReference type="EMBL" id="NUJQ01000005">
    <property type="protein sequence ID" value="PGQ11369.1"/>
    <property type="molecule type" value="Genomic_DNA"/>
</dbReference>
<reference evidence="6 7" key="1">
    <citation type="submission" date="2017-09" db="EMBL/GenBank/DDBJ databases">
        <title>Large-scale bioinformatics analysis of Bacillus genomes uncovers conserved roles of natural products in bacterial physiology.</title>
        <authorList>
            <consortium name="Agbiome Team Llc"/>
            <person name="Bleich R.M."/>
            <person name="Grubbs K.J."/>
            <person name="Santa Maria K.C."/>
            <person name="Allen S.E."/>
            <person name="Farag S."/>
            <person name="Shank E.A."/>
            <person name="Bowers A."/>
        </authorList>
    </citation>
    <scope>NUCLEOTIDE SEQUENCE [LARGE SCALE GENOMIC DNA]</scope>
    <source>
        <strain evidence="6 7">AFS046104</strain>
    </source>
</reference>
<dbReference type="Proteomes" id="UP000221438">
    <property type="component" value="Unassembled WGS sequence"/>
</dbReference>
<dbReference type="Gene3D" id="3.40.190.290">
    <property type="match status" value="1"/>
</dbReference>
<dbReference type="GO" id="GO:0000976">
    <property type="term" value="F:transcription cis-regulatory region binding"/>
    <property type="evidence" value="ECO:0007669"/>
    <property type="project" value="TreeGrafter"/>
</dbReference>
<dbReference type="InterPro" id="IPR036390">
    <property type="entry name" value="WH_DNA-bd_sf"/>
</dbReference>
<dbReference type="SUPFAM" id="SSF53850">
    <property type="entry name" value="Periplasmic binding protein-like II"/>
    <property type="match status" value="1"/>
</dbReference>
<protein>
    <recommendedName>
        <fullName evidence="2">HTH-type transcriptional regulator CzcR</fullName>
    </recommendedName>
</protein>
<dbReference type="AlphaFoldDB" id="A0A2A8U1L1"/>
<dbReference type="InterPro" id="IPR036388">
    <property type="entry name" value="WH-like_DNA-bd_sf"/>
</dbReference>
<evidence type="ECO:0000256" key="3">
    <source>
        <dbReference type="ARBA" id="ARBA00023015"/>
    </source>
</evidence>
<evidence type="ECO:0000256" key="1">
    <source>
        <dbReference type="ARBA" id="ARBA00009437"/>
    </source>
</evidence>
<comment type="caution">
    <text evidence="6">The sequence shown here is derived from an EMBL/GenBank/DDBJ whole genome shotgun (WGS) entry which is preliminary data.</text>
</comment>
<organism evidence="6 7">
    <name type="scientific">Bacillus cereus</name>
    <dbReference type="NCBI Taxonomy" id="1396"/>
    <lineage>
        <taxon>Bacteria</taxon>
        <taxon>Bacillati</taxon>
        <taxon>Bacillota</taxon>
        <taxon>Bacilli</taxon>
        <taxon>Bacillales</taxon>
        <taxon>Bacillaceae</taxon>
        <taxon>Bacillus</taxon>
        <taxon>Bacillus cereus group</taxon>
    </lineage>
</organism>
<keyword evidence="4" id="KW-0238">DNA-binding</keyword>
<sequence length="291" mass="33588">MDFRQLYYFKEIVKQGSISKAAEVLHIAQPPLSQLLKKLETDLGTTLIHRYRQKWELTETGEILYQYANQMLMQIQDVKQQIQEIEQGIGGTVSIGVSSTCSNMLIDYVSMFRTQYPNVKINIVTGNSEELLKRLEQREIDVALLLRLGDSEQYEMKILKKQPTAVIIPTSWATSFSSQHVTIEQIAQFPFIMLGAMEGLSFNEDLFKVFDEHQVKPNIIIECKDIRMVIALVSRGLGLSVIPRMDYTSTFLEHTTLFELKQFDFHLEPVIVKLKDQRISKVASQFWEMVD</sequence>
<dbReference type="PRINTS" id="PR00039">
    <property type="entry name" value="HTHLYSR"/>
</dbReference>
<dbReference type="InterPro" id="IPR005119">
    <property type="entry name" value="LysR_subst-bd"/>
</dbReference>
<evidence type="ECO:0000313" key="7">
    <source>
        <dbReference type="Proteomes" id="UP000221438"/>
    </source>
</evidence>
<proteinExistence type="inferred from homology"/>
<accession>A0A2A8U1L1</accession>
<dbReference type="Gene3D" id="1.10.10.10">
    <property type="entry name" value="Winged helix-like DNA-binding domain superfamily/Winged helix DNA-binding domain"/>
    <property type="match status" value="1"/>
</dbReference>
<evidence type="ECO:0000313" key="6">
    <source>
        <dbReference type="EMBL" id="PGQ11369.1"/>
    </source>
</evidence>
<dbReference type="InterPro" id="IPR000847">
    <property type="entry name" value="LysR_HTH_N"/>
</dbReference>
<name>A0A2A8U1L1_BACCE</name>
<evidence type="ECO:0000256" key="5">
    <source>
        <dbReference type="ARBA" id="ARBA00023163"/>
    </source>
</evidence>
<evidence type="ECO:0000256" key="4">
    <source>
        <dbReference type="ARBA" id="ARBA00023125"/>
    </source>
</evidence>